<sequence length="261" mass="29153">MPRRKNLSKNIQLSDDGWAIIPGRNRAPMRLTLEDQLEKLSITATEADHARLDRELVKASGEIREEATLSSLRDAVRALKQITKRVLVLGLGSLVGATASSSMLQLAMVVEVLELLGRKEEIDVVFRDPAFTGVDVAFLEKHERWTVEDALKKHAKDLETTPTVLIAPHLDFDVLAAHLGSTHLPILLLSNDLQHYMDLRIGDAKEFDVFTKFYASQGDYVEELLVVQDKGGSGIGRAFNDLGVYWRKDAVREDEVKNKSP</sequence>
<name>U4LDW5_PYROM</name>
<proteinExistence type="predicted"/>
<protein>
    <recommendedName>
        <fullName evidence="2">SRR1-like domain-containing protein</fullName>
    </recommendedName>
</protein>
<dbReference type="InterPro" id="IPR012942">
    <property type="entry name" value="SRR1-like"/>
</dbReference>
<accession>U4LDW5</accession>
<keyword evidence="1" id="KW-0812">Transmembrane</keyword>
<evidence type="ECO:0000256" key="1">
    <source>
        <dbReference type="SAM" id="Phobius"/>
    </source>
</evidence>
<feature type="transmembrane region" description="Helical" evidence="1">
    <location>
        <begin position="86"/>
        <end position="110"/>
    </location>
</feature>
<dbReference type="Pfam" id="PF07985">
    <property type="entry name" value="SRR1"/>
    <property type="match status" value="1"/>
</dbReference>
<keyword evidence="4" id="KW-1185">Reference proteome</keyword>
<organism evidence="3 4">
    <name type="scientific">Pyronema omphalodes (strain CBS 100304)</name>
    <name type="common">Pyronema confluens</name>
    <dbReference type="NCBI Taxonomy" id="1076935"/>
    <lineage>
        <taxon>Eukaryota</taxon>
        <taxon>Fungi</taxon>
        <taxon>Dikarya</taxon>
        <taxon>Ascomycota</taxon>
        <taxon>Pezizomycotina</taxon>
        <taxon>Pezizomycetes</taxon>
        <taxon>Pezizales</taxon>
        <taxon>Pyronemataceae</taxon>
        <taxon>Pyronema</taxon>
    </lineage>
</organism>
<gene>
    <name evidence="3" type="ORF">PCON_07048</name>
</gene>
<dbReference type="OrthoDB" id="5318346at2759"/>
<keyword evidence="1" id="KW-1133">Transmembrane helix</keyword>
<dbReference type="AlphaFoldDB" id="U4LDW5"/>
<evidence type="ECO:0000313" key="3">
    <source>
        <dbReference type="EMBL" id="CCX29722.1"/>
    </source>
</evidence>
<dbReference type="EMBL" id="HF935352">
    <property type="protein sequence ID" value="CCX29722.1"/>
    <property type="molecule type" value="Genomic_DNA"/>
</dbReference>
<reference evidence="3 4" key="1">
    <citation type="journal article" date="2013" name="PLoS Genet.">
        <title>The genome and development-dependent transcriptomes of Pyronema confluens: a window into fungal evolution.</title>
        <authorList>
            <person name="Traeger S."/>
            <person name="Altegoer F."/>
            <person name="Freitag M."/>
            <person name="Gabaldon T."/>
            <person name="Kempken F."/>
            <person name="Kumar A."/>
            <person name="Marcet-Houben M."/>
            <person name="Poggeler S."/>
            <person name="Stajich J.E."/>
            <person name="Nowrousian M."/>
        </authorList>
    </citation>
    <scope>NUCLEOTIDE SEQUENCE [LARGE SCALE GENOMIC DNA]</scope>
    <source>
        <strain evidence="4">CBS 100304</strain>
        <tissue evidence="3">Vegetative mycelium</tissue>
    </source>
</reference>
<evidence type="ECO:0000259" key="2">
    <source>
        <dbReference type="Pfam" id="PF07985"/>
    </source>
</evidence>
<feature type="domain" description="SRR1-like" evidence="2">
    <location>
        <begin position="80"/>
        <end position="246"/>
    </location>
</feature>
<evidence type="ECO:0000313" key="4">
    <source>
        <dbReference type="Proteomes" id="UP000018144"/>
    </source>
</evidence>
<dbReference type="Proteomes" id="UP000018144">
    <property type="component" value="Unassembled WGS sequence"/>
</dbReference>
<keyword evidence="1" id="KW-0472">Membrane</keyword>